<reference evidence="1" key="1">
    <citation type="submission" date="2021-01" db="EMBL/GenBank/DDBJ databases">
        <title>Metabolic potential, ecology and presence of endohyphal bacteria is reflected in genomic diversity of Mucoromycotina.</title>
        <authorList>
            <person name="Muszewska A."/>
            <person name="Okrasinska A."/>
            <person name="Steczkiewicz K."/>
            <person name="Drgas O."/>
            <person name="Orlowska M."/>
            <person name="Perlinska-Lenart U."/>
            <person name="Aleksandrzak-Piekarczyk T."/>
            <person name="Szatraj K."/>
            <person name="Zielenkiewicz U."/>
            <person name="Pilsyk S."/>
            <person name="Malc E."/>
            <person name="Mieczkowski P."/>
            <person name="Kruszewska J.S."/>
            <person name="Biernat P."/>
            <person name="Pawlowska J."/>
        </authorList>
    </citation>
    <scope>NUCLEOTIDE SEQUENCE</scope>
    <source>
        <strain evidence="1">WA0000018081</strain>
    </source>
</reference>
<comment type="caution">
    <text evidence="1">The sequence shown here is derived from an EMBL/GenBank/DDBJ whole genome shotgun (WGS) entry which is preliminary data.</text>
</comment>
<keyword evidence="2" id="KW-1185">Reference proteome</keyword>
<sequence>MARNSSVIKIITSALINDTGDYNVTDSEWSNGCRSDLVLEPKSLSTGLFPIVIEFQQSVNNTFMKRVIKYALQAYQRYQIDPIIFIICMNSVSNDIESLTEPSHILGCRSYPCPQLGCLIGNQVHLVDFVKELLNTQEKQYQHLLTFASQQNSSQAAIQTSIQNAQAQKLELKRKFDELDDMALTSTFTTVPSTTSFEASPSPSPSPSYNVASSTLYQKCMTFVLQFKAARIKQGKERMDWKSCMMMSLKNRWKMCTATARNQKKKKSNKK</sequence>
<dbReference type="EMBL" id="JAEPRE010000139">
    <property type="protein sequence ID" value="KAG2231689.1"/>
    <property type="molecule type" value="Genomic_DNA"/>
</dbReference>
<accession>A0A8H7SJN0</accession>
<gene>
    <name evidence="1" type="ORF">INT48_000429</name>
</gene>
<dbReference type="AlphaFoldDB" id="A0A8H7SJN0"/>
<evidence type="ECO:0000313" key="1">
    <source>
        <dbReference type="EMBL" id="KAG2231689.1"/>
    </source>
</evidence>
<organism evidence="1 2">
    <name type="scientific">Thamnidium elegans</name>
    <dbReference type="NCBI Taxonomy" id="101142"/>
    <lineage>
        <taxon>Eukaryota</taxon>
        <taxon>Fungi</taxon>
        <taxon>Fungi incertae sedis</taxon>
        <taxon>Mucoromycota</taxon>
        <taxon>Mucoromycotina</taxon>
        <taxon>Mucoromycetes</taxon>
        <taxon>Mucorales</taxon>
        <taxon>Mucorineae</taxon>
        <taxon>Mucoraceae</taxon>
        <taxon>Thamnidium</taxon>
    </lineage>
</organism>
<dbReference type="Proteomes" id="UP000613177">
    <property type="component" value="Unassembled WGS sequence"/>
</dbReference>
<protein>
    <submittedName>
        <fullName evidence="1">Uncharacterized protein</fullName>
    </submittedName>
</protein>
<proteinExistence type="predicted"/>
<name>A0A8H7SJN0_9FUNG</name>
<evidence type="ECO:0000313" key="2">
    <source>
        <dbReference type="Proteomes" id="UP000613177"/>
    </source>
</evidence>